<protein>
    <submittedName>
        <fullName evidence="1">Uncharacterized protein</fullName>
    </submittedName>
</protein>
<keyword evidence="2" id="KW-1185">Reference proteome</keyword>
<reference evidence="1 2" key="1">
    <citation type="journal article" date="2011" name="J. Bacteriol.">
        <title>Draft genome sequence of the chemolithoheterotrophic, halophilic methylotroph Methylophaga thiooxydans DMS010.</title>
        <authorList>
            <person name="Boden R."/>
            <person name="Ferriera S."/>
            <person name="Johnson J."/>
            <person name="Kelly D.P."/>
            <person name="Murrell J.C."/>
            <person name="Schafer H."/>
        </authorList>
    </citation>
    <scope>NUCLEOTIDE SEQUENCE [LARGE SCALE GENOMIC DNA]</scope>
    <source>
        <strain evidence="1 2">DMS010</strain>
    </source>
</reference>
<proteinExistence type="predicted"/>
<name>C0N360_9GAMM</name>
<evidence type="ECO:0000313" key="1">
    <source>
        <dbReference type="EMBL" id="EEF80668.1"/>
    </source>
</evidence>
<accession>C0N360</accession>
<dbReference type="EMBL" id="GG657889">
    <property type="protein sequence ID" value="EEF80668.1"/>
    <property type="molecule type" value="Genomic_DNA"/>
</dbReference>
<evidence type="ECO:0000313" key="2">
    <source>
        <dbReference type="Proteomes" id="UP000004679"/>
    </source>
</evidence>
<dbReference type="AlphaFoldDB" id="C0N360"/>
<sequence>MLEMAMGAEVNGHLIRAQEDSEDILQVEHEVFDEETQYHLEQKA</sequence>
<dbReference type="Proteomes" id="UP000004679">
    <property type="component" value="Unassembled WGS sequence"/>
</dbReference>
<gene>
    <name evidence="1" type="ORF">MDMS009_607</name>
</gene>
<dbReference type="HOGENOM" id="CLU_3218573_0_0_6"/>
<organism evidence="1 2">
    <name type="scientific">Methylophaga thiooxydans DMS010</name>
    <dbReference type="NCBI Taxonomy" id="637616"/>
    <lineage>
        <taxon>Bacteria</taxon>
        <taxon>Pseudomonadati</taxon>
        <taxon>Pseudomonadota</taxon>
        <taxon>Gammaproteobacteria</taxon>
        <taxon>Thiotrichales</taxon>
        <taxon>Piscirickettsiaceae</taxon>
        <taxon>Methylophaga</taxon>
    </lineage>
</organism>